<dbReference type="PANTHER" id="PTHR42852:SF13">
    <property type="entry name" value="PROTEIN DIPZ"/>
    <property type="match status" value="1"/>
</dbReference>
<dbReference type="PROSITE" id="PS51257">
    <property type="entry name" value="PROKAR_LIPOPROTEIN"/>
    <property type="match status" value="1"/>
</dbReference>
<dbReference type="InterPro" id="IPR050553">
    <property type="entry name" value="Thioredoxin_ResA/DsbE_sf"/>
</dbReference>
<evidence type="ECO:0000259" key="1">
    <source>
        <dbReference type="PROSITE" id="PS51352"/>
    </source>
</evidence>
<accession>A0ABV5F578</accession>
<gene>
    <name evidence="2" type="ORF">ACFFVB_15800</name>
</gene>
<dbReference type="Proteomes" id="UP001589605">
    <property type="component" value="Unassembled WGS sequence"/>
</dbReference>
<protein>
    <submittedName>
        <fullName evidence="2">TlpA family protein disulfide reductase</fullName>
    </submittedName>
</protein>
<evidence type="ECO:0000313" key="2">
    <source>
        <dbReference type="EMBL" id="MFB9054554.1"/>
    </source>
</evidence>
<reference evidence="2 3" key="1">
    <citation type="submission" date="2024-09" db="EMBL/GenBank/DDBJ databases">
        <authorList>
            <person name="Sun Q."/>
            <person name="Mori K."/>
        </authorList>
    </citation>
    <scope>NUCLEOTIDE SEQUENCE [LARGE SCALE GENOMIC DNA]</scope>
    <source>
        <strain evidence="2 3">CECT 8286</strain>
    </source>
</reference>
<organism evidence="2 3">
    <name type="scientific">Formosa undariae</name>
    <dbReference type="NCBI Taxonomy" id="1325436"/>
    <lineage>
        <taxon>Bacteria</taxon>
        <taxon>Pseudomonadati</taxon>
        <taxon>Bacteroidota</taxon>
        <taxon>Flavobacteriia</taxon>
        <taxon>Flavobacteriales</taxon>
        <taxon>Flavobacteriaceae</taxon>
        <taxon>Formosa</taxon>
    </lineage>
</organism>
<dbReference type="PROSITE" id="PS51352">
    <property type="entry name" value="THIOREDOXIN_2"/>
    <property type="match status" value="1"/>
</dbReference>
<dbReference type="Pfam" id="PF08534">
    <property type="entry name" value="Redoxin"/>
    <property type="match status" value="1"/>
</dbReference>
<dbReference type="InterPro" id="IPR013766">
    <property type="entry name" value="Thioredoxin_domain"/>
</dbReference>
<dbReference type="Gene3D" id="3.40.30.10">
    <property type="entry name" value="Glutaredoxin"/>
    <property type="match status" value="1"/>
</dbReference>
<comment type="caution">
    <text evidence="2">The sequence shown here is derived from an EMBL/GenBank/DDBJ whole genome shotgun (WGS) entry which is preliminary data.</text>
</comment>
<dbReference type="EMBL" id="JBHMEZ010000014">
    <property type="protein sequence ID" value="MFB9054554.1"/>
    <property type="molecule type" value="Genomic_DNA"/>
</dbReference>
<dbReference type="SUPFAM" id="SSF52833">
    <property type="entry name" value="Thioredoxin-like"/>
    <property type="match status" value="1"/>
</dbReference>
<proteinExistence type="predicted"/>
<name>A0ABV5F578_9FLAO</name>
<dbReference type="RefSeq" id="WP_382384195.1">
    <property type="nucleotide sequence ID" value="NZ_JBHMEZ010000014.1"/>
</dbReference>
<dbReference type="InterPro" id="IPR013740">
    <property type="entry name" value="Redoxin"/>
</dbReference>
<dbReference type="InterPro" id="IPR036249">
    <property type="entry name" value="Thioredoxin-like_sf"/>
</dbReference>
<dbReference type="CDD" id="cd02966">
    <property type="entry name" value="TlpA_like_family"/>
    <property type="match status" value="1"/>
</dbReference>
<keyword evidence="3" id="KW-1185">Reference proteome</keyword>
<evidence type="ECO:0000313" key="3">
    <source>
        <dbReference type="Proteomes" id="UP001589605"/>
    </source>
</evidence>
<sequence length="239" mass="28255">MKRFILIITFAFIISCSNESPEPNYYKNLYTGEVLNKTEFEKFQISFYLNYKDSIEKPKINWQFYKLEKSSDSLIQNFKYDMRIGDEYIVRAKEYKKIGMKIPKQNFKSIDGKDIVIGGNQNKPTLINLWFIQCPGCIAEMPALNRLKEKYSDKVNFIALTYEKEEDVRKFLNKREFEFTHIVNVEPFLKEIGSYPYPENIFIDRNGQIANIEGPLPSHLDMDADVAIEYFERIIEKLL</sequence>
<dbReference type="PANTHER" id="PTHR42852">
    <property type="entry name" value="THIOL:DISULFIDE INTERCHANGE PROTEIN DSBE"/>
    <property type="match status" value="1"/>
</dbReference>
<feature type="domain" description="Thioredoxin" evidence="1">
    <location>
        <begin position="96"/>
        <end position="239"/>
    </location>
</feature>